<dbReference type="GO" id="GO:0008017">
    <property type="term" value="F:microtubule binding"/>
    <property type="evidence" value="ECO:0007669"/>
    <property type="project" value="InterPro"/>
</dbReference>
<organism evidence="5 6">
    <name type="scientific">Rosa chinensis</name>
    <name type="common">China rose</name>
    <dbReference type="NCBI Taxonomy" id="74649"/>
    <lineage>
        <taxon>Eukaryota</taxon>
        <taxon>Viridiplantae</taxon>
        <taxon>Streptophyta</taxon>
        <taxon>Embryophyta</taxon>
        <taxon>Tracheophyta</taxon>
        <taxon>Spermatophyta</taxon>
        <taxon>Magnoliopsida</taxon>
        <taxon>eudicotyledons</taxon>
        <taxon>Gunneridae</taxon>
        <taxon>Pentapetalae</taxon>
        <taxon>rosids</taxon>
        <taxon>fabids</taxon>
        <taxon>Rosales</taxon>
        <taxon>Rosaceae</taxon>
        <taxon>Rosoideae</taxon>
        <taxon>Rosoideae incertae sedis</taxon>
        <taxon>Rosa</taxon>
    </lineage>
</organism>
<evidence type="ECO:0000256" key="2">
    <source>
        <dbReference type="ARBA" id="ARBA00006187"/>
    </source>
</evidence>
<dbReference type="GO" id="GO:0000226">
    <property type="term" value="P:microtubule cytoskeleton organization"/>
    <property type="evidence" value="ECO:0007669"/>
    <property type="project" value="InterPro"/>
</dbReference>
<dbReference type="GO" id="GO:0005819">
    <property type="term" value="C:spindle"/>
    <property type="evidence" value="ECO:0007669"/>
    <property type="project" value="TreeGrafter"/>
</dbReference>
<comment type="similarity">
    <text evidence="2">Belongs to the MAP65/ASE1 family.</text>
</comment>
<dbReference type="Proteomes" id="UP000238479">
    <property type="component" value="Chromosome 5"/>
</dbReference>
<protein>
    <submittedName>
        <fullName evidence="5">Putative microtubule-associated protein, MAP65/Ase1/PRC1</fullName>
    </submittedName>
</protein>
<accession>A0A2P6QKS8</accession>
<keyword evidence="4" id="KW-0963">Cytoplasm</keyword>
<name>A0A2P6QKS8_ROSCH</name>
<dbReference type="GO" id="GO:0005737">
    <property type="term" value="C:cytoplasm"/>
    <property type="evidence" value="ECO:0007669"/>
    <property type="project" value="TreeGrafter"/>
</dbReference>
<reference evidence="5 6" key="1">
    <citation type="journal article" date="2018" name="Nat. Genet.">
        <title>The Rosa genome provides new insights in the design of modern roses.</title>
        <authorList>
            <person name="Bendahmane M."/>
        </authorList>
    </citation>
    <scope>NUCLEOTIDE SEQUENCE [LARGE SCALE GENOMIC DNA]</scope>
    <source>
        <strain evidence="6">cv. Old Blush</strain>
    </source>
</reference>
<evidence type="ECO:0000256" key="4">
    <source>
        <dbReference type="ARBA" id="ARBA00023212"/>
    </source>
</evidence>
<evidence type="ECO:0000256" key="3">
    <source>
        <dbReference type="ARBA" id="ARBA00022701"/>
    </source>
</evidence>
<comment type="caution">
    <text evidence="5">The sequence shown here is derived from an EMBL/GenBank/DDBJ whole genome shotgun (WGS) entry which is preliminary data.</text>
</comment>
<dbReference type="AlphaFoldDB" id="A0A2P6QKS8"/>
<keyword evidence="6" id="KW-1185">Reference proteome</keyword>
<dbReference type="Gene3D" id="1.20.58.1520">
    <property type="match status" value="1"/>
</dbReference>
<dbReference type="InterPro" id="IPR007145">
    <property type="entry name" value="MAP65_Ase1_PRC1"/>
</dbReference>
<dbReference type="EMBL" id="PDCK01000043">
    <property type="protein sequence ID" value="PRQ34776.1"/>
    <property type="molecule type" value="Genomic_DNA"/>
</dbReference>
<dbReference type="Gramene" id="PRQ34776">
    <property type="protein sequence ID" value="PRQ34776"/>
    <property type="gene ID" value="RchiOBHm_Chr5g0072841"/>
</dbReference>
<dbReference type="OMA" id="NIMHIFK"/>
<sequence>MVVEETDLSLKRLEELHRQLLEYQDEKRNRLKLIMDHMSMLNSLCLVLGMDFKHTIHEIHPTLDDLNGEKDVANSTIEGLANSVQILREVKIQRWQRLQTFASALLEMWNLMDTTMEEQKKYQNLTSRIAASESEITEPNILSVDLLNDSHKVTEILSAAKYSNEAIESGAVDPACLLEQIELQIARAKEEALSRKEILEKIEKWLAACQEESWLEEYNRDDNRYTAGRGTHITLKRAEKVRVLANKIPGMVETLTSKATAWEKERGLEFLVGHIHMV</sequence>
<keyword evidence="3" id="KW-0493">Microtubule</keyword>
<keyword evidence="4" id="KW-0206">Cytoskeleton</keyword>
<evidence type="ECO:0000256" key="1">
    <source>
        <dbReference type="ARBA" id="ARBA00004245"/>
    </source>
</evidence>
<dbReference type="Pfam" id="PF03999">
    <property type="entry name" value="MAP65_ASE1"/>
    <property type="match status" value="2"/>
</dbReference>
<dbReference type="PANTHER" id="PTHR19321:SF7">
    <property type="entry name" value="65-KDA MICROTUBULE-ASSOCIATED PROTEIN 3"/>
    <property type="match status" value="1"/>
</dbReference>
<evidence type="ECO:0000313" key="6">
    <source>
        <dbReference type="Proteomes" id="UP000238479"/>
    </source>
</evidence>
<dbReference type="STRING" id="74649.A0A2P6QKS8"/>
<evidence type="ECO:0000313" key="5">
    <source>
        <dbReference type="EMBL" id="PRQ34776.1"/>
    </source>
</evidence>
<comment type="subcellular location">
    <subcellularLocation>
        <location evidence="1">Cytoplasm</location>
        <location evidence="1">Cytoskeleton</location>
    </subcellularLocation>
</comment>
<gene>
    <name evidence="5" type="ORF">RchiOBHm_Chr5g0072841</name>
</gene>
<proteinExistence type="inferred from homology"/>
<dbReference type="PANTHER" id="PTHR19321">
    <property type="entry name" value="PROTEIN REGULATOR OF CYTOKINESIS 1 PRC1-RELATED"/>
    <property type="match status" value="1"/>
</dbReference>
<dbReference type="GO" id="GO:0005874">
    <property type="term" value="C:microtubule"/>
    <property type="evidence" value="ECO:0007669"/>
    <property type="project" value="UniProtKB-KW"/>
</dbReference>